<geneLocation type="mitochondrion" evidence="2"/>
<name>A9XIJ1_BIOTE</name>
<reference evidence="2" key="1">
    <citation type="submission" date="2007-02" db="EMBL/GenBank/DDBJ databases">
        <title>Biomphalaria genomes: a comparative overview.</title>
        <authorList>
            <person name="Jannotti-Passos L.K."/>
            <person name="Ruiz J.C."/>
            <person name="Caldeira R.L."/>
            <person name="Murta S.M."/>
            <person name="Coelho P.M."/>
            <person name="Carvalho O.S."/>
        </authorList>
    </citation>
    <scope>NUCLEOTIDE SEQUENCE</scope>
    <source>
        <strain evidence="2">Taim-RS</strain>
    </source>
</reference>
<gene>
    <name evidence="2" type="primary">ATP8</name>
</gene>
<accession>A9XIJ1</accession>
<evidence type="ECO:0000313" key="2">
    <source>
        <dbReference type="EMBL" id="ABO14138.1"/>
    </source>
</evidence>
<proteinExistence type="predicted"/>
<sequence>MPQLSPTSGIMIFFMVITTCFLLYILFSMKENSPVYFLWQTDAKILSVF</sequence>
<feature type="transmembrane region" description="Helical" evidence="1">
    <location>
        <begin position="6"/>
        <end position="27"/>
    </location>
</feature>
<keyword evidence="1" id="KW-0472">Membrane</keyword>
<dbReference type="AlphaFoldDB" id="A9XIJ1"/>
<dbReference type="CTD" id="4509"/>
<dbReference type="RefSeq" id="YP_001648718.1">
    <property type="nucleotide sequence ID" value="NC_010220.1"/>
</dbReference>
<protein>
    <submittedName>
        <fullName evidence="2">Synthase F0 subunit 8</fullName>
    </submittedName>
</protein>
<dbReference type="GeneID" id="5846285"/>
<keyword evidence="1" id="KW-0812">Transmembrane</keyword>
<keyword evidence="2" id="KW-0496">Mitochondrion</keyword>
<dbReference type="EMBL" id="EF433576">
    <property type="protein sequence ID" value="ABO14138.1"/>
    <property type="molecule type" value="Genomic_DNA"/>
</dbReference>
<organism evidence="2">
    <name type="scientific">Biomphalaria tenagophila</name>
    <name type="common">Bloodfluke planorb</name>
    <name type="synonym">Freshwater snail</name>
    <dbReference type="NCBI Taxonomy" id="112528"/>
    <lineage>
        <taxon>Eukaryota</taxon>
        <taxon>Metazoa</taxon>
        <taxon>Spiralia</taxon>
        <taxon>Lophotrochozoa</taxon>
        <taxon>Mollusca</taxon>
        <taxon>Gastropoda</taxon>
        <taxon>Heterobranchia</taxon>
        <taxon>Euthyneura</taxon>
        <taxon>Panpulmonata</taxon>
        <taxon>Hygrophila</taxon>
        <taxon>Lymnaeoidea</taxon>
        <taxon>Planorbidae</taxon>
        <taxon>Biomphalaria</taxon>
    </lineage>
</organism>
<keyword evidence="1" id="KW-1133">Transmembrane helix</keyword>
<evidence type="ECO:0000256" key="1">
    <source>
        <dbReference type="SAM" id="Phobius"/>
    </source>
</evidence>